<dbReference type="SUPFAM" id="SSF53335">
    <property type="entry name" value="S-adenosyl-L-methionine-dependent methyltransferases"/>
    <property type="match status" value="1"/>
</dbReference>
<feature type="non-terminal residue" evidence="2">
    <location>
        <position position="120"/>
    </location>
</feature>
<dbReference type="AlphaFoldDB" id="X1C7K7"/>
<dbReference type="Gene3D" id="3.40.50.150">
    <property type="entry name" value="Vaccinia Virus protein VP39"/>
    <property type="match status" value="1"/>
</dbReference>
<dbReference type="EMBL" id="BART01018981">
    <property type="protein sequence ID" value="GAG80396.1"/>
    <property type="molecule type" value="Genomic_DNA"/>
</dbReference>
<dbReference type="GO" id="GO:0008757">
    <property type="term" value="F:S-adenosylmethionine-dependent methyltransferase activity"/>
    <property type="evidence" value="ECO:0007669"/>
    <property type="project" value="InterPro"/>
</dbReference>
<dbReference type="CDD" id="cd02440">
    <property type="entry name" value="AdoMet_MTases"/>
    <property type="match status" value="1"/>
</dbReference>
<gene>
    <name evidence="2" type="ORF">S01H4_35656</name>
</gene>
<dbReference type="Pfam" id="PF08241">
    <property type="entry name" value="Methyltransf_11"/>
    <property type="match status" value="1"/>
</dbReference>
<feature type="domain" description="Methyltransferase type 11" evidence="1">
    <location>
        <begin position="28"/>
        <end position="116"/>
    </location>
</feature>
<evidence type="ECO:0000313" key="2">
    <source>
        <dbReference type="EMBL" id="GAG80396.1"/>
    </source>
</evidence>
<comment type="caution">
    <text evidence="2">The sequence shown here is derived from an EMBL/GenBank/DDBJ whole genome shotgun (WGS) entry which is preliminary data.</text>
</comment>
<organism evidence="2">
    <name type="scientific">marine sediment metagenome</name>
    <dbReference type="NCBI Taxonomy" id="412755"/>
    <lineage>
        <taxon>unclassified sequences</taxon>
        <taxon>metagenomes</taxon>
        <taxon>ecological metagenomes</taxon>
    </lineage>
</organism>
<dbReference type="PANTHER" id="PTHR43861">
    <property type="entry name" value="TRANS-ACONITATE 2-METHYLTRANSFERASE-RELATED"/>
    <property type="match status" value="1"/>
</dbReference>
<accession>X1C7K7</accession>
<reference evidence="2" key="1">
    <citation type="journal article" date="2014" name="Front. Microbiol.">
        <title>High frequency of phylogenetically diverse reductive dehalogenase-homologous genes in deep subseafloor sedimentary metagenomes.</title>
        <authorList>
            <person name="Kawai M."/>
            <person name="Futagami T."/>
            <person name="Toyoda A."/>
            <person name="Takaki Y."/>
            <person name="Nishi S."/>
            <person name="Hori S."/>
            <person name="Arai W."/>
            <person name="Tsubouchi T."/>
            <person name="Morono Y."/>
            <person name="Uchiyama I."/>
            <person name="Ito T."/>
            <person name="Fujiyama A."/>
            <person name="Inagaki F."/>
            <person name="Takami H."/>
        </authorList>
    </citation>
    <scope>NUCLEOTIDE SEQUENCE</scope>
    <source>
        <strain evidence="2">Expedition CK06-06</strain>
    </source>
</reference>
<sequence>MKIRARKKPFLEKRLLWEKEIKKKHSVLDIGCWSGKRAFSFHKKCDIVGIDINTKRFKHAPKKIRNKLFYGDVTKKIPFRKKFDWIFLGEVLEHIDDKKALKNISKSLKKGGKIILSTPR</sequence>
<proteinExistence type="predicted"/>
<name>X1C7K7_9ZZZZ</name>
<dbReference type="InterPro" id="IPR029063">
    <property type="entry name" value="SAM-dependent_MTases_sf"/>
</dbReference>
<evidence type="ECO:0000259" key="1">
    <source>
        <dbReference type="Pfam" id="PF08241"/>
    </source>
</evidence>
<protein>
    <recommendedName>
        <fullName evidence="1">Methyltransferase type 11 domain-containing protein</fullName>
    </recommendedName>
</protein>
<dbReference type="InterPro" id="IPR013216">
    <property type="entry name" value="Methyltransf_11"/>
</dbReference>